<feature type="transmembrane region" description="Helical" evidence="1">
    <location>
        <begin position="35"/>
        <end position="55"/>
    </location>
</feature>
<keyword evidence="1" id="KW-0812">Transmembrane</keyword>
<dbReference type="EMBL" id="BARW01009515">
    <property type="protein sequence ID" value="GAI81431.1"/>
    <property type="molecule type" value="Genomic_DNA"/>
</dbReference>
<proteinExistence type="predicted"/>
<protein>
    <submittedName>
        <fullName evidence="2">Uncharacterized protein</fullName>
    </submittedName>
</protein>
<feature type="transmembrane region" description="Helical" evidence="1">
    <location>
        <begin position="61"/>
        <end position="79"/>
    </location>
</feature>
<dbReference type="AlphaFoldDB" id="X1SQM1"/>
<sequence length="309" mass="35426">TVNSFIGLISICLLIISVILLIQKVIYSINDMLNSYWLIAGLFISLIVFLIAGLISGIGIILVPAVFFLVMGLTGIMGLRFGFTPFNYLVILVFIMGIFSTVLLIKTNHNKEMENRKVVAVSLGTERDPVAELFFKELDTEIQNDQQIVEILKKGTFFAEDEDKIYDILKNKHFKGFWEKYDLSTVICHENSGLIVNDQEKDNCFSFFNELLESEANPLNETGFTYLGSTAGRIRYFGVFYFFCEQDSKENRLFIELNSKIRYTQQGYPELLLDEELIRDMEIKNYSSAKYYKGKLISQSGEFPYSLAF</sequence>
<feature type="non-terminal residue" evidence="2">
    <location>
        <position position="1"/>
    </location>
</feature>
<comment type="caution">
    <text evidence="2">The sequence shown here is derived from an EMBL/GenBank/DDBJ whole genome shotgun (WGS) entry which is preliminary data.</text>
</comment>
<reference evidence="2" key="1">
    <citation type="journal article" date="2014" name="Front. Microbiol.">
        <title>High frequency of phylogenetically diverse reductive dehalogenase-homologous genes in deep subseafloor sedimentary metagenomes.</title>
        <authorList>
            <person name="Kawai M."/>
            <person name="Futagami T."/>
            <person name="Toyoda A."/>
            <person name="Takaki Y."/>
            <person name="Nishi S."/>
            <person name="Hori S."/>
            <person name="Arai W."/>
            <person name="Tsubouchi T."/>
            <person name="Morono Y."/>
            <person name="Uchiyama I."/>
            <person name="Ito T."/>
            <person name="Fujiyama A."/>
            <person name="Inagaki F."/>
            <person name="Takami H."/>
        </authorList>
    </citation>
    <scope>NUCLEOTIDE SEQUENCE</scope>
    <source>
        <strain evidence="2">Expedition CK06-06</strain>
    </source>
</reference>
<keyword evidence="1" id="KW-0472">Membrane</keyword>
<feature type="non-terminal residue" evidence="2">
    <location>
        <position position="309"/>
    </location>
</feature>
<accession>X1SQM1</accession>
<evidence type="ECO:0000256" key="1">
    <source>
        <dbReference type="SAM" id="Phobius"/>
    </source>
</evidence>
<feature type="transmembrane region" description="Helical" evidence="1">
    <location>
        <begin position="6"/>
        <end position="23"/>
    </location>
</feature>
<evidence type="ECO:0000313" key="2">
    <source>
        <dbReference type="EMBL" id="GAI81431.1"/>
    </source>
</evidence>
<name>X1SQM1_9ZZZZ</name>
<gene>
    <name evidence="2" type="ORF">S12H4_19110</name>
</gene>
<feature type="transmembrane region" description="Helical" evidence="1">
    <location>
        <begin position="86"/>
        <end position="105"/>
    </location>
</feature>
<organism evidence="2">
    <name type="scientific">marine sediment metagenome</name>
    <dbReference type="NCBI Taxonomy" id="412755"/>
    <lineage>
        <taxon>unclassified sequences</taxon>
        <taxon>metagenomes</taxon>
        <taxon>ecological metagenomes</taxon>
    </lineage>
</organism>
<keyword evidence="1" id="KW-1133">Transmembrane helix</keyword>